<proteinExistence type="predicted"/>
<keyword evidence="4" id="KW-1185">Reference proteome</keyword>
<dbReference type="Proteomes" id="UP001499933">
    <property type="component" value="Unassembled WGS sequence"/>
</dbReference>
<dbReference type="InterPro" id="IPR011089">
    <property type="entry name" value="GmrSD_C"/>
</dbReference>
<feature type="domain" description="GmrSD restriction endonucleases N-terminal" evidence="1">
    <location>
        <begin position="8"/>
        <end position="228"/>
    </location>
</feature>
<evidence type="ECO:0000313" key="4">
    <source>
        <dbReference type="Proteomes" id="UP001499933"/>
    </source>
</evidence>
<evidence type="ECO:0000259" key="1">
    <source>
        <dbReference type="Pfam" id="PF03235"/>
    </source>
</evidence>
<accession>A0ABN2RLA2</accession>
<name>A0ABN2RLA2_9MICO</name>
<dbReference type="PANTHER" id="PTHR35149:SF1">
    <property type="entry name" value="DUF5655 DOMAIN-CONTAINING PROTEIN"/>
    <property type="match status" value="1"/>
</dbReference>
<feature type="domain" description="GmrSD restriction endonucleases C-terminal" evidence="2">
    <location>
        <begin position="422"/>
        <end position="566"/>
    </location>
</feature>
<dbReference type="Pfam" id="PF03235">
    <property type="entry name" value="GmrSD_N"/>
    <property type="match status" value="1"/>
</dbReference>
<dbReference type="RefSeq" id="WP_344097606.1">
    <property type="nucleotide sequence ID" value="NZ_BAAAOG010000014.1"/>
</dbReference>
<dbReference type="Pfam" id="PF07510">
    <property type="entry name" value="GmrSD_C"/>
    <property type="match status" value="1"/>
</dbReference>
<dbReference type="EMBL" id="BAAAOG010000014">
    <property type="protein sequence ID" value="GAA1970761.1"/>
    <property type="molecule type" value="Genomic_DNA"/>
</dbReference>
<protein>
    <submittedName>
        <fullName evidence="3">DUF262 domain-containing protein</fullName>
    </submittedName>
</protein>
<evidence type="ECO:0000259" key="2">
    <source>
        <dbReference type="Pfam" id="PF07510"/>
    </source>
</evidence>
<evidence type="ECO:0000313" key="3">
    <source>
        <dbReference type="EMBL" id="GAA1970761.1"/>
    </source>
</evidence>
<dbReference type="PANTHER" id="PTHR35149">
    <property type="entry name" value="SLL5132 PROTEIN"/>
    <property type="match status" value="1"/>
</dbReference>
<gene>
    <name evidence="3" type="ORF">GCM10009776_37230</name>
</gene>
<comment type="caution">
    <text evidence="3">The sequence shown here is derived from an EMBL/GenBank/DDBJ whole genome shotgun (WGS) entry which is preliminary data.</text>
</comment>
<sequence length="609" mass="68412">MHAEEIEVEKLFSSDRQLLIPLWQRRYSWKRSEWQDLWLDLVRVATAAEANEKLNHFIGSVVLHAQEGTGMPSEAQRFLVVDGQQRITTLTLLICAIRDHIARSESDDPARQALKDFYTSRYLRNTTLGPEYRDRLVLQQADRSALTQVIDGVPGDQTLVEQAYQYFSTELSNRTSEQALTLITHIAKRLSAVWVVLEAGDNAHRVFQTLNSGGRPLEQADLVRNFFFLLLGEEGEQFYSEHWQNLEADVPPAEIEDYLVAWAISQGHGGSKGALFAYFQKDLGSVEGSPTAVYSYGQELTGAARLFRYIRRPGEMSGISVGTRRSLLTLSRWGTVPAEGLVLHLLRRFTSGAMDDSQLGLSIEIVLSFFARRFLAGYAPNRHKSILVRAAHKLTKQPDLAGNDVVALLRAVLSGGEDENSWPSDAVLRDRVTSTPVYTPTRSKWAFLVLERINRTFYAYEAHVPNLLGSSDYTVEHVMPQTLSLKWEHDLVDWGVESPAALHETHLHVLGNLTLSAINSHLHNRPLPEKLSMLEDDTSFKINGALLDYRRWDGQTIDSRGLDLIERAIDSFVPPLSREEIQALGIVIDEGEVGSADEDDEEEGADLLP</sequence>
<reference evidence="3 4" key="1">
    <citation type="journal article" date="2019" name="Int. J. Syst. Evol. Microbiol.">
        <title>The Global Catalogue of Microorganisms (GCM) 10K type strain sequencing project: providing services to taxonomists for standard genome sequencing and annotation.</title>
        <authorList>
            <consortium name="The Broad Institute Genomics Platform"/>
            <consortium name="The Broad Institute Genome Sequencing Center for Infectious Disease"/>
            <person name="Wu L."/>
            <person name="Ma J."/>
        </authorList>
    </citation>
    <scope>NUCLEOTIDE SEQUENCE [LARGE SCALE GENOMIC DNA]</scope>
    <source>
        <strain evidence="3 4">JCM 14901</strain>
    </source>
</reference>
<dbReference type="InterPro" id="IPR004919">
    <property type="entry name" value="GmrSD_N"/>
</dbReference>
<organism evidence="3 4">
    <name type="scientific">Microbacterium deminutum</name>
    <dbReference type="NCBI Taxonomy" id="344164"/>
    <lineage>
        <taxon>Bacteria</taxon>
        <taxon>Bacillati</taxon>
        <taxon>Actinomycetota</taxon>
        <taxon>Actinomycetes</taxon>
        <taxon>Micrococcales</taxon>
        <taxon>Microbacteriaceae</taxon>
        <taxon>Microbacterium</taxon>
    </lineage>
</organism>